<organism evidence="1 2">
    <name type="scientific">Zarea fungicola</name>
    <dbReference type="NCBI Taxonomy" id="93591"/>
    <lineage>
        <taxon>Eukaryota</taxon>
        <taxon>Fungi</taxon>
        <taxon>Dikarya</taxon>
        <taxon>Ascomycota</taxon>
        <taxon>Pezizomycotina</taxon>
        <taxon>Sordariomycetes</taxon>
        <taxon>Hypocreomycetidae</taxon>
        <taxon>Hypocreales</taxon>
        <taxon>Cordycipitaceae</taxon>
        <taxon>Zarea</taxon>
    </lineage>
</organism>
<evidence type="ECO:0000313" key="1">
    <source>
        <dbReference type="EMBL" id="KAJ2974966.1"/>
    </source>
</evidence>
<name>A0ACC1N909_9HYPO</name>
<proteinExistence type="predicted"/>
<keyword evidence="2" id="KW-1185">Reference proteome</keyword>
<evidence type="ECO:0000313" key="2">
    <source>
        <dbReference type="Proteomes" id="UP001143910"/>
    </source>
</evidence>
<sequence length="285" mass="32042">MRPPLSRLFPRSWYNRIQVLSDIHLEVGQQYTSFTFPATAPYLLLAGDVGRLLDYDSYLAFLKKQILRYENVFLVLGNHEFYGMSYSAALESAQRLTEEPSLAQRLVLLSRTRWDSPRSNLSILGCTMWSLVPDERIDIVQSKINDFQKIEGWTVASHNQVHTQEATWLRDQVAGLAQSKDLDSRSLLVATHHAPCIEGSSRPEHAESPWSSAFATEMLASGGWDPVKTWVFGHTHHSTDMVRNGIRVVANQRGYVVPSTGSGKSMSRKSAMPTSFDATKVITVE</sequence>
<dbReference type="Proteomes" id="UP001143910">
    <property type="component" value="Unassembled WGS sequence"/>
</dbReference>
<protein>
    <submittedName>
        <fullName evidence="1">Uncharacterized protein</fullName>
    </submittedName>
</protein>
<dbReference type="EMBL" id="JANJQO010000766">
    <property type="protein sequence ID" value="KAJ2974966.1"/>
    <property type="molecule type" value="Genomic_DNA"/>
</dbReference>
<comment type="caution">
    <text evidence="1">The sequence shown here is derived from an EMBL/GenBank/DDBJ whole genome shotgun (WGS) entry which is preliminary data.</text>
</comment>
<gene>
    <name evidence="1" type="ORF">NQ176_g5781</name>
</gene>
<reference evidence="1" key="1">
    <citation type="submission" date="2022-08" db="EMBL/GenBank/DDBJ databases">
        <title>Genome Sequence of Lecanicillium fungicola.</title>
        <authorList>
            <person name="Buettner E."/>
        </authorList>
    </citation>
    <scope>NUCLEOTIDE SEQUENCE</scope>
    <source>
        <strain evidence="1">Babe33</strain>
    </source>
</reference>
<accession>A0ACC1N909</accession>